<dbReference type="GO" id="GO:0035879">
    <property type="term" value="P:plasma membrane lactate transport"/>
    <property type="evidence" value="ECO:0007669"/>
    <property type="project" value="TreeGrafter"/>
</dbReference>
<reference evidence="8" key="1">
    <citation type="submission" date="2023-03" db="EMBL/GenBank/DDBJ databases">
        <title>Mating type loci evolution in Malassezia.</title>
        <authorList>
            <person name="Coelho M.A."/>
        </authorList>
    </citation>
    <scope>NUCLEOTIDE SEQUENCE</scope>
    <source>
        <strain evidence="8">CBS 9557</strain>
    </source>
</reference>
<dbReference type="Proteomes" id="UP001213623">
    <property type="component" value="Chromosome 2"/>
</dbReference>
<evidence type="ECO:0000256" key="3">
    <source>
        <dbReference type="ARBA" id="ARBA00022989"/>
    </source>
</evidence>
<dbReference type="Pfam" id="PF07690">
    <property type="entry name" value="MFS_1"/>
    <property type="match status" value="1"/>
</dbReference>
<evidence type="ECO:0000313" key="9">
    <source>
        <dbReference type="Proteomes" id="UP001213623"/>
    </source>
</evidence>
<keyword evidence="3 6" id="KW-1133">Transmembrane helix</keyword>
<dbReference type="PROSITE" id="PS00216">
    <property type="entry name" value="SUGAR_TRANSPORT_1"/>
    <property type="match status" value="1"/>
</dbReference>
<dbReference type="EMBL" id="CP119893">
    <property type="protein sequence ID" value="WFD26461.1"/>
    <property type="molecule type" value="Genomic_DNA"/>
</dbReference>
<dbReference type="SUPFAM" id="SSF103473">
    <property type="entry name" value="MFS general substrate transporter"/>
    <property type="match status" value="1"/>
</dbReference>
<feature type="transmembrane region" description="Helical" evidence="6">
    <location>
        <begin position="115"/>
        <end position="134"/>
    </location>
</feature>
<dbReference type="InterPro" id="IPR005829">
    <property type="entry name" value="Sugar_transporter_CS"/>
</dbReference>
<dbReference type="GO" id="GO:0005886">
    <property type="term" value="C:plasma membrane"/>
    <property type="evidence" value="ECO:0007669"/>
    <property type="project" value="TreeGrafter"/>
</dbReference>
<accession>A0AAF0EPK1</accession>
<evidence type="ECO:0000256" key="6">
    <source>
        <dbReference type="SAM" id="Phobius"/>
    </source>
</evidence>
<dbReference type="GO" id="GO:0015355">
    <property type="term" value="F:secondary active monocarboxylate transmembrane transporter activity"/>
    <property type="evidence" value="ECO:0007669"/>
    <property type="project" value="TreeGrafter"/>
</dbReference>
<dbReference type="InterPro" id="IPR036259">
    <property type="entry name" value="MFS_trans_sf"/>
</dbReference>
<evidence type="ECO:0000256" key="2">
    <source>
        <dbReference type="ARBA" id="ARBA00022692"/>
    </source>
</evidence>
<organism evidence="8 9">
    <name type="scientific">Malassezia nana</name>
    <dbReference type="NCBI Taxonomy" id="180528"/>
    <lineage>
        <taxon>Eukaryota</taxon>
        <taxon>Fungi</taxon>
        <taxon>Dikarya</taxon>
        <taxon>Basidiomycota</taxon>
        <taxon>Ustilaginomycotina</taxon>
        <taxon>Malasseziomycetes</taxon>
        <taxon>Malasseziales</taxon>
        <taxon>Malasseziaceae</taxon>
        <taxon>Malassezia</taxon>
    </lineage>
</organism>
<gene>
    <name evidence="8" type="ORF">MNAN1_001444</name>
</gene>
<evidence type="ECO:0000256" key="5">
    <source>
        <dbReference type="SAM" id="MobiDB-lite"/>
    </source>
</evidence>
<proteinExistence type="predicted"/>
<feature type="transmembrane region" description="Helical" evidence="6">
    <location>
        <begin position="87"/>
        <end position="108"/>
    </location>
</feature>
<keyword evidence="9" id="KW-1185">Reference proteome</keyword>
<feature type="transmembrane region" description="Helical" evidence="6">
    <location>
        <begin position="140"/>
        <end position="159"/>
    </location>
</feature>
<feature type="transmembrane region" description="Helical" evidence="6">
    <location>
        <begin position="337"/>
        <end position="355"/>
    </location>
</feature>
<feature type="transmembrane region" description="Helical" evidence="6">
    <location>
        <begin position="31"/>
        <end position="54"/>
    </location>
</feature>
<dbReference type="Gene3D" id="1.20.1250.20">
    <property type="entry name" value="MFS general substrate transporter like domains"/>
    <property type="match status" value="2"/>
</dbReference>
<evidence type="ECO:0000256" key="1">
    <source>
        <dbReference type="ARBA" id="ARBA00004141"/>
    </source>
</evidence>
<feature type="transmembrane region" description="Helical" evidence="6">
    <location>
        <begin position="212"/>
        <end position="231"/>
    </location>
</feature>
<feature type="region of interest" description="Disordered" evidence="5">
    <location>
        <begin position="468"/>
        <end position="508"/>
    </location>
</feature>
<dbReference type="PANTHER" id="PTHR23508:SF10">
    <property type="entry name" value="CARBOXYLIC ACID TRANSPORTER PROTEIN HOMOLOG"/>
    <property type="match status" value="1"/>
</dbReference>
<feature type="transmembrane region" description="Helical" evidence="6">
    <location>
        <begin position="438"/>
        <end position="460"/>
    </location>
</feature>
<feature type="transmembrane region" description="Helical" evidence="6">
    <location>
        <begin position="308"/>
        <end position="330"/>
    </location>
</feature>
<dbReference type="AlphaFoldDB" id="A0AAF0EPK1"/>
<feature type="domain" description="Major facilitator superfamily (MFS) profile" evidence="7">
    <location>
        <begin position="44"/>
        <end position="464"/>
    </location>
</feature>
<feature type="transmembrane region" description="Helical" evidence="6">
    <location>
        <begin position="171"/>
        <end position="192"/>
    </location>
</feature>
<keyword evidence="2 6" id="KW-0812">Transmembrane</keyword>
<evidence type="ECO:0000259" key="7">
    <source>
        <dbReference type="PROSITE" id="PS50850"/>
    </source>
</evidence>
<feature type="transmembrane region" description="Helical" evidence="6">
    <location>
        <begin position="268"/>
        <end position="288"/>
    </location>
</feature>
<feature type="compositionally biased region" description="Basic and acidic residues" evidence="5">
    <location>
        <begin position="480"/>
        <end position="508"/>
    </location>
</feature>
<evidence type="ECO:0000313" key="8">
    <source>
        <dbReference type="EMBL" id="WFD26461.1"/>
    </source>
</evidence>
<dbReference type="CDD" id="cd17316">
    <property type="entry name" value="MFS_SV2_like"/>
    <property type="match status" value="1"/>
</dbReference>
<comment type="subcellular location">
    <subcellularLocation>
        <location evidence="1">Membrane</location>
        <topology evidence="1">Multi-pass membrane protein</topology>
    </subcellularLocation>
</comment>
<protein>
    <recommendedName>
        <fullName evidence="7">Major facilitator superfamily (MFS) profile domain-containing protein</fullName>
    </recommendedName>
</protein>
<evidence type="ECO:0000256" key="4">
    <source>
        <dbReference type="ARBA" id="ARBA00023136"/>
    </source>
</evidence>
<dbReference type="InterPro" id="IPR020846">
    <property type="entry name" value="MFS_dom"/>
</dbReference>
<sequence length="508" mass="55353">MKLGDPTNGLFHLPDKEERLRMRGGAPLNPLKVLAILTWMEWIRIGVGIFAWIMDSYDFFSVSMSVKNIRDTFNNNVGSDKYTTSQITYAIMLTLILRSLGALVLGILSDRFGRRWVLCANMFIVGALSLGTAYCTTFGSFLGVRCIFGIFMGGIWGMANATVMEDLNPAARGVISGVFQQGYAMGYLIAAGVNLGWVNKHVKADGIPPWEYLFYLGTGLSFAAGIFRAILPEGANYKEQHRLRKLKPKSKNPIRAFCIDVGQMLKRYWPECIFSILLMIGFNFFSHSSQDLYPTIIETVKGLSSDDASSLTMISNAGAIVGGVLAGYISQYTGRRIAMILFIILAGAVVPAWILPNSYSGLAAGAFFVQFGVQGAWGVVPIYLSELSPPNFRATFPGLAYQLGNMASSASATIESTGGENIKTQDPKDPTKQINDSATVSAILLGCVAAYLLIIIIFGLEPRQGCEFSTSDDQPAAPTVKDEESVEHVDTFSNESDRTVPTSDLEKL</sequence>
<keyword evidence="4 6" id="KW-0472">Membrane</keyword>
<dbReference type="PANTHER" id="PTHR23508">
    <property type="entry name" value="CARBOXYLIC ACID TRANSPORTER PROTEIN HOMOLOG"/>
    <property type="match status" value="1"/>
</dbReference>
<dbReference type="InterPro" id="IPR011701">
    <property type="entry name" value="MFS"/>
</dbReference>
<dbReference type="PROSITE" id="PS50850">
    <property type="entry name" value="MFS"/>
    <property type="match status" value="1"/>
</dbReference>
<name>A0AAF0EPK1_9BASI</name>